<dbReference type="SUPFAM" id="SSF64167">
    <property type="entry name" value="SurE-like"/>
    <property type="match status" value="1"/>
</dbReference>
<dbReference type="NCBIfam" id="TIGR00087">
    <property type="entry name" value="surE"/>
    <property type="match status" value="1"/>
</dbReference>
<dbReference type="GO" id="GO:0008252">
    <property type="term" value="F:nucleotidase activity"/>
    <property type="evidence" value="ECO:0007669"/>
    <property type="project" value="InterPro"/>
</dbReference>
<keyword evidence="7" id="KW-1185">Reference proteome</keyword>
<evidence type="ECO:0000313" key="6">
    <source>
        <dbReference type="EMBL" id="THV02674.1"/>
    </source>
</evidence>
<evidence type="ECO:0000256" key="3">
    <source>
        <dbReference type="ARBA" id="ARBA00022801"/>
    </source>
</evidence>
<dbReference type="InterPro" id="IPR002828">
    <property type="entry name" value="SurE-like_Pase/nucleotidase"/>
</dbReference>
<feature type="chain" id="PRO_5020481264" evidence="4">
    <location>
        <begin position="19"/>
        <end position="305"/>
    </location>
</feature>
<dbReference type="GO" id="GO:0046872">
    <property type="term" value="F:metal ion binding"/>
    <property type="evidence" value="ECO:0007669"/>
    <property type="project" value="UniProtKB-KW"/>
</dbReference>
<keyword evidence="2" id="KW-0479">Metal-binding</keyword>
<feature type="domain" description="Survival protein SurE-like phosphatase/nucleotidase" evidence="5">
    <location>
        <begin position="21"/>
        <end position="225"/>
    </location>
</feature>
<dbReference type="PANTHER" id="PTHR30457">
    <property type="entry name" value="5'-NUCLEOTIDASE SURE"/>
    <property type="match status" value="1"/>
</dbReference>
<dbReference type="AlphaFoldDB" id="A0A4S8MKD8"/>
<gene>
    <name evidence="6" type="ORF">K435DRAFT_716861</name>
</gene>
<keyword evidence="4" id="KW-0732">Signal</keyword>
<dbReference type="OrthoDB" id="4018688at2759"/>
<protein>
    <submittedName>
        <fullName evidence="6">Sure-like protein</fullName>
    </submittedName>
</protein>
<reference evidence="6 7" key="1">
    <citation type="journal article" date="2019" name="Nat. Ecol. Evol.">
        <title>Megaphylogeny resolves global patterns of mushroom evolution.</title>
        <authorList>
            <person name="Varga T."/>
            <person name="Krizsan K."/>
            <person name="Foldi C."/>
            <person name="Dima B."/>
            <person name="Sanchez-Garcia M."/>
            <person name="Sanchez-Ramirez S."/>
            <person name="Szollosi G.J."/>
            <person name="Szarkandi J.G."/>
            <person name="Papp V."/>
            <person name="Albert L."/>
            <person name="Andreopoulos W."/>
            <person name="Angelini C."/>
            <person name="Antonin V."/>
            <person name="Barry K.W."/>
            <person name="Bougher N.L."/>
            <person name="Buchanan P."/>
            <person name="Buyck B."/>
            <person name="Bense V."/>
            <person name="Catcheside P."/>
            <person name="Chovatia M."/>
            <person name="Cooper J."/>
            <person name="Damon W."/>
            <person name="Desjardin D."/>
            <person name="Finy P."/>
            <person name="Geml J."/>
            <person name="Haridas S."/>
            <person name="Hughes K."/>
            <person name="Justo A."/>
            <person name="Karasinski D."/>
            <person name="Kautmanova I."/>
            <person name="Kiss B."/>
            <person name="Kocsube S."/>
            <person name="Kotiranta H."/>
            <person name="LaButti K.M."/>
            <person name="Lechner B.E."/>
            <person name="Liimatainen K."/>
            <person name="Lipzen A."/>
            <person name="Lukacs Z."/>
            <person name="Mihaltcheva S."/>
            <person name="Morgado L.N."/>
            <person name="Niskanen T."/>
            <person name="Noordeloos M.E."/>
            <person name="Ohm R.A."/>
            <person name="Ortiz-Santana B."/>
            <person name="Ovrebo C."/>
            <person name="Racz N."/>
            <person name="Riley R."/>
            <person name="Savchenko A."/>
            <person name="Shiryaev A."/>
            <person name="Soop K."/>
            <person name="Spirin V."/>
            <person name="Szebenyi C."/>
            <person name="Tomsovsky M."/>
            <person name="Tulloss R.E."/>
            <person name="Uehling J."/>
            <person name="Grigoriev I.V."/>
            <person name="Vagvolgyi C."/>
            <person name="Papp T."/>
            <person name="Martin F.M."/>
            <person name="Miettinen O."/>
            <person name="Hibbett D.S."/>
            <person name="Nagy L.G."/>
        </authorList>
    </citation>
    <scope>NUCLEOTIDE SEQUENCE [LARGE SCALE GENOMIC DNA]</scope>
    <source>
        <strain evidence="6 7">CBS 962.96</strain>
    </source>
</reference>
<organism evidence="6 7">
    <name type="scientific">Dendrothele bispora (strain CBS 962.96)</name>
    <dbReference type="NCBI Taxonomy" id="1314807"/>
    <lineage>
        <taxon>Eukaryota</taxon>
        <taxon>Fungi</taxon>
        <taxon>Dikarya</taxon>
        <taxon>Basidiomycota</taxon>
        <taxon>Agaricomycotina</taxon>
        <taxon>Agaricomycetes</taxon>
        <taxon>Agaricomycetidae</taxon>
        <taxon>Agaricales</taxon>
        <taxon>Agaricales incertae sedis</taxon>
        <taxon>Dendrothele</taxon>
    </lineage>
</organism>
<evidence type="ECO:0000259" key="5">
    <source>
        <dbReference type="Pfam" id="PF01975"/>
    </source>
</evidence>
<comment type="similarity">
    <text evidence="1">Belongs to the SurE nucleotidase family.</text>
</comment>
<evidence type="ECO:0000256" key="2">
    <source>
        <dbReference type="ARBA" id="ARBA00022723"/>
    </source>
</evidence>
<accession>A0A4S8MKD8</accession>
<dbReference type="InterPro" id="IPR030048">
    <property type="entry name" value="SurE"/>
</dbReference>
<dbReference type="PANTHER" id="PTHR30457:SF0">
    <property type="entry name" value="PHOSPHATASE, PUTATIVE (AFU_ORTHOLOGUE AFUA_4G01070)-RELATED"/>
    <property type="match status" value="1"/>
</dbReference>
<evidence type="ECO:0000313" key="7">
    <source>
        <dbReference type="Proteomes" id="UP000297245"/>
    </source>
</evidence>
<dbReference type="InterPro" id="IPR036523">
    <property type="entry name" value="SurE-like_sf"/>
</dbReference>
<dbReference type="Proteomes" id="UP000297245">
    <property type="component" value="Unassembled WGS sequence"/>
</dbReference>
<proteinExistence type="inferred from homology"/>
<dbReference type="EMBL" id="ML179075">
    <property type="protein sequence ID" value="THV02674.1"/>
    <property type="molecule type" value="Genomic_DNA"/>
</dbReference>
<keyword evidence="3" id="KW-0378">Hydrolase</keyword>
<name>A0A4S8MKD8_DENBC</name>
<evidence type="ECO:0000256" key="4">
    <source>
        <dbReference type="SAM" id="SignalP"/>
    </source>
</evidence>
<feature type="signal peptide" evidence="4">
    <location>
        <begin position="1"/>
        <end position="18"/>
    </location>
</feature>
<dbReference type="Gene3D" id="3.40.1210.10">
    <property type="entry name" value="Survival protein SurE-like phosphatase/nucleotidase"/>
    <property type="match status" value="1"/>
</dbReference>
<sequence length="305" mass="31260">MLLLSAFVVTALSFSAHGANIVLTNDDGWATAMIRAQNNALKAAGHNVVLSAPANDESGTGSSSATPRPLTKPCEFNTCATGSPAEGFNASDTRLNYINSFPVDAVRFGIQTLSPKFFGGSPDFVVSGPNVGNNLGSTVMISGTVGAATEAAIEGIPSVAFSGDGGDLDLVSYTTLTTSPRSTSTIAANIYASLTTTFTNALLASSSRPILPSGITLNVNYPSISGCSSASDFSFILTRVSPSSRATDVQTCGTSHLPGEQDVIDMRGCFATVSVIDARTKSDVDATTQAAVLNRLGGLLECLPN</sequence>
<dbReference type="Pfam" id="PF01975">
    <property type="entry name" value="SurE"/>
    <property type="match status" value="1"/>
</dbReference>
<evidence type="ECO:0000256" key="1">
    <source>
        <dbReference type="ARBA" id="ARBA00011062"/>
    </source>
</evidence>